<dbReference type="Pfam" id="PF05402">
    <property type="entry name" value="PqqD"/>
    <property type="match status" value="1"/>
</dbReference>
<dbReference type="UniPathway" id="UPA00539"/>
<accession>A0A8B0SM19</accession>
<dbReference type="Gene3D" id="1.10.10.1150">
    <property type="entry name" value="Coenzyme PQQ synthesis protein D (PqqD)"/>
    <property type="match status" value="1"/>
</dbReference>
<dbReference type="InterPro" id="IPR022479">
    <property type="entry name" value="PqqD_bac"/>
</dbReference>
<sequence length="90" mass="10069">MSDTLNSKPGIALGYRLQWEEVQQCHVLLYPEGMVQLNDTAAAILAFCDGKRSVLGVIAALENEYEAEDLREDVVAFLHEAVDRGWVRYG</sequence>
<organism evidence="6">
    <name type="scientific">Thiothrix fructosivorans</name>
    <dbReference type="NCBI Taxonomy" id="111770"/>
    <lineage>
        <taxon>Bacteria</taxon>
        <taxon>Pseudomonadati</taxon>
        <taxon>Pseudomonadota</taxon>
        <taxon>Gammaproteobacteria</taxon>
        <taxon>Thiotrichales</taxon>
        <taxon>Thiotrichaceae</taxon>
        <taxon>Thiothrix</taxon>
    </lineage>
</organism>
<dbReference type="GO" id="GO:0048038">
    <property type="term" value="F:quinone binding"/>
    <property type="evidence" value="ECO:0007669"/>
    <property type="project" value="InterPro"/>
</dbReference>
<dbReference type="NCBIfam" id="TIGR03859">
    <property type="entry name" value="PQQ_PqqD"/>
    <property type="match status" value="1"/>
</dbReference>
<dbReference type="InterPro" id="IPR041881">
    <property type="entry name" value="PqqD_sf"/>
</dbReference>
<reference evidence="5 7" key="1">
    <citation type="submission" date="2021-03" db="EMBL/GenBank/DDBJ databases">
        <title>Draft genome and methylome analysis of Thiotrix fructosivoruns ATCC 49748.</title>
        <authorList>
            <person name="Fomenkov A."/>
            <person name="Grabovich M.Y."/>
            <person name="Roberts R.J."/>
        </authorList>
    </citation>
    <scope>NUCLEOTIDE SEQUENCE [LARGE SCALE GENOMIC DNA]</scope>
    <source>
        <strain evidence="5 7">ATCC 49748</strain>
    </source>
</reference>
<evidence type="ECO:0000256" key="2">
    <source>
        <dbReference type="ARBA" id="ARBA00011741"/>
    </source>
</evidence>
<dbReference type="NCBIfam" id="NF002535">
    <property type="entry name" value="PRK02079.1"/>
    <property type="match status" value="1"/>
</dbReference>
<gene>
    <name evidence="4 6" type="primary">pqqD</name>
    <name evidence="6" type="ORF">J1836_007225</name>
    <name evidence="5" type="ORF">J1836_05600</name>
</gene>
<evidence type="ECO:0000256" key="4">
    <source>
        <dbReference type="HAMAP-Rule" id="MF_00655"/>
    </source>
</evidence>
<evidence type="ECO:0000313" key="6">
    <source>
        <dbReference type="EMBL" id="QTX12111.1"/>
    </source>
</evidence>
<comment type="function">
    <text evidence="4">Functions as a PqqA binding protein and presents PqqA to PqqE, in the pyrroloquinoline quinone (PQQ) biosynthetic pathway.</text>
</comment>
<dbReference type="EMBL" id="JAFMPM010000006">
    <property type="protein sequence ID" value="MBO0612408.1"/>
    <property type="molecule type" value="Genomic_DNA"/>
</dbReference>
<dbReference type="HAMAP" id="MF_00655">
    <property type="entry name" value="PQQ_syn_PqqD"/>
    <property type="match status" value="1"/>
</dbReference>
<proteinExistence type="inferred from homology"/>
<keyword evidence="7" id="KW-1185">Reference proteome</keyword>
<dbReference type="AlphaFoldDB" id="A0A8B0SM19"/>
<protein>
    <recommendedName>
        <fullName evidence="4">PqqA binding protein</fullName>
    </recommendedName>
    <alternativeName>
        <fullName evidence="4">Coenzyme PQQ synthesis protein D</fullName>
    </alternativeName>
    <alternativeName>
        <fullName evidence="4">Pyrroloquinoline quinone biosynthesis protein D</fullName>
    </alternativeName>
</protein>
<dbReference type="EMBL" id="CP072748">
    <property type="protein sequence ID" value="QTX12111.1"/>
    <property type="molecule type" value="Genomic_DNA"/>
</dbReference>
<dbReference type="InterPro" id="IPR008792">
    <property type="entry name" value="PQQD"/>
</dbReference>
<evidence type="ECO:0000256" key="1">
    <source>
        <dbReference type="ARBA" id="ARBA00004886"/>
    </source>
</evidence>
<comment type="subunit">
    <text evidence="2 4">Monomer. Interacts with PqqE.</text>
</comment>
<reference evidence="6" key="2">
    <citation type="submission" date="2021-04" db="EMBL/GenBank/DDBJ databases">
        <title>Complete Genome and methylome analysis of Thiothrix fructosivorans ATCC 49748.</title>
        <authorList>
            <person name="Fomenkov A."/>
            <person name="Sun L."/>
            <person name="Vincze T."/>
            <person name="Grabovich M.Y."/>
            <person name="Roberts R.J."/>
        </authorList>
    </citation>
    <scope>NUCLEOTIDE SEQUENCE</scope>
    <source>
        <strain evidence="6">ATCC 49748</strain>
    </source>
</reference>
<name>A0A8B0SM19_9GAMM</name>
<dbReference type="Proteomes" id="UP000664466">
    <property type="component" value="Unassembled WGS sequence"/>
</dbReference>
<evidence type="ECO:0000313" key="5">
    <source>
        <dbReference type="EMBL" id="MBO0612408.1"/>
    </source>
</evidence>
<dbReference type="RefSeq" id="WP_207250097.1">
    <property type="nucleotide sequence ID" value="NZ_JAFMPM010000006.1"/>
</dbReference>
<evidence type="ECO:0000256" key="3">
    <source>
        <dbReference type="ARBA" id="ARBA00022905"/>
    </source>
</evidence>
<evidence type="ECO:0000313" key="7">
    <source>
        <dbReference type="Proteomes" id="UP000664466"/>
    </source>
</evidence>
<comment type="pathway">
    <text evidence="1 4">Cofactor biosynthesis; pyrroloquinoline quinone biosynthesis.</text>
</comment>
<comment type="similarity">
    <text evidence="4">Belongs to the PqqD family.</text>
</comment>
<dbReference type="GO" id="GO:0018189">
    <property type="term" value="P:pyrroloquinoline quinone biosynthetic process"/>
    <property type="evidence" value="ECO:0007669"/>
    <property type="project" value="UniProtKB-UniRule"/>
</dbReference>
<keyword evidence="3 4" id="KW-0884">PQQ biosynthesis</keyword>